<dbReference type="Proteomes" id="UP000185944">
    <property type="component" value="Unassembled WGS sequence"/>
</dbReference>
<organism evidence="2 3">
    <name type="scientific">Nematocida displodere</name>
    <dbReference type="NCBI Taxonomy" id="1805483"/>
    <lineage>
        <taxon>Eukaryota</taxon>
        <taxon>Fungi</taxon>
        <taxon>Fungi incertae sedis</taxon>
        <taxon>Microsporidia</taxon>
        <taxon>Nematocida</taxon>
    </lineage>
</organism>
<protein>
    <submittedName>
        <fullName evidence="2">Uncharacterized protein</fullName>
    </submittedName>
</protein>
<proteinExistence type="predicted"/>
<sequence length="352" mass="38702">MDKFEIETERPRIPWAIGRSVCCVVMSTAYVNMVLCEISDPTEVLVTILAGSASILALYGPNSRVKLLISSLVSGLLLFIPNGLFRAGCAGAVAGYSQTVSEIYTARLSLKAFRADAVSFLNFVSTMQACVIFFLLAFTSFGDYAKSFGLAVVTIAVQAFLILYWVPIPPIEIIKRNLQGNSLIYGDVYTMLTDLFKGAPFPSFHSEYSEIVDLSNGKTLPIQSKAWAVAQKVNVSFLTTAILGVLSSDTSNSSYLVLFSCTTMFSWMHAHRSPTQHVEMCTLTVAVMLLFIVLLYEVPPMLVIIMACSVYFVPSEEGFLALTSWAIAIANIFRSLFGAAVFYFLLRNRISF</sequence>
<feature type="transmembrane region" description="Helical" evidence="1">
    <location>
        <begin position="117"/>
        <end position="141"/>
    </location>
</feature>
<feature type="transmembrane region" description="Helical" evidence="1">
    <location>
        <begin position="44"/>
        <end position="61"/>
    </location>
</feature>
<reference evidence="2 3" key="1">
    <citation type="submission" date="2016-02" db="EMBL/GenBank/DDBJ databases">
        <title>Discovery of a natural microsporidian pathogen with a broad tissue tropism in Caenorhabditis elegans.</title>
        <authorList>
            <person name="Luallen R.J."/>
            <person name="Reinke A.W."/>
            <person name="Tong L."/>
            <person name="Botts M.R."/>
            <person name="Felix M.-A."/>
            <person name="Troemel E.R."/>
        </authorList>
    </citation>
    <scope>NUCLEOTIDE SEQUENCE [LARGE SCALE GENOMIC DNA]</scope>
    <source>
        <strain evidence="2 3">JUm2807</strain>
    </source>
</reference>
<keyword evidence="1" id="KW-0812">Transmembrane</keyword>
<dbReference type="EMBL" id="LTDL01000001">
    <property type="protein sequence ID" value="OAG32588.1"/>
    <property type="molecule type" value="Genomic_DNA"/>
</dbReference>
<accession>A0A177EL21</accession>
<dbReference type="OrthoDB" id="2189235at2759"/>
<feature type="transmembrane region" description="Helical" evidence="1">
    <location>
        <begin position="147"/>
        <end position="166"/>
    </location>
</feature>
<keyword evidence="1" id="KW-0472">Membrane</keyword>
<evidence type="ECO:0000256" key="1">
    <source>
        <dbReference type="SAM" id="Phobius"/>
    </source>
</evidence>
<dbReference type="RefSeq" id="XP_067545786.1">
    <property type="nucleotide sequence ID" value="XM_067689588.1"/>
</dbReference>
<keyword evidence="1" id="KW-1133">Transmembrane helix</keyword>
<evidence type="ECO:0000313" key="3">
    <source>
        <dbReference type="Proteomes" id="UP000185944"/>
    </source>
</evidence>
<keyword evidence="3" id="KW-1185">Reference proteome</keyword>
<feature type="transmembrane region" description="Helical" evidence="1">
    <location>
        <begin position="282"/>
        <end position="313"/>
    </location>
</feature>
<name>A0A177EL21_9MICR</name>
<dbReference type="AlphaFoldDB" id="A0A177EL21"/>
<dbReference type="GeneID" id="93648520"/>
<feature type="transmembrane region" description="Helical" evidence="1">
    <location>
        <begin position="325"/>
        <end position="346"/>
    </location>
</feature>
<feature type="transmembrane region" description="Helical" evidence="1">
    <location>
        <begin position="67"/>
        <end position="96"/>
    </location>
</feature>
<feature type="transmembrane region" description="Helical" evidence="1">
    <location>
        <begin position="12"/>
        <end position="32"/>
    </location>
</feature>
<gene>
    <name evidence="2" type="ORF">NEDG_02170</name>
</gene>
<evidence type="ECO:0000313" key="2">
    <source>
        <dbReference type="EMBL" id="OAG32588.1"/>
    </source>
</evidence>
<comment type="caution">
    <text evidence="2">The sequence shown here is derived from an EMBL/GenBank/DDBJ whole genome shotgun (WGS) entry which is preliminary data.</text>
</comment>
<dbReference type="VEuPathDB" id="MicrosporidiaDB:NEDG_02170"/>